<reference evidence="1" key="5">
    <citation type="journal article" date="2021" name="G3 (Bethesda)">
        <title>Aegilops tauschii genome assembly Aet v5.0 features greater sequence contiguity and improved annotation.</title>
        <authorList>
            <person name="Wang L."/>
            <person name="Zhu T."/>
            <person name="Rodriguez J.C."/>
            <person name="Deal K.R."/>
            <person name="Dubcovsky J."/>
            <person name="McGuire P.E."/>
            <person name="Lux T."/>
            <person name="Spannagl M."/>
            <person name="Mayer K.F.X."/>
            <person name="Baldrich P."/>
            <person name="Meyers B.C."/>
            <person name="Huo N."/>
            <person name="Gu Y.Q."/>
            <person name="Zhou H."/>
            <person name="Devos K.M."/>
            <person name="Bennetzen J.L."/>
            <person name="Unver T."/>
            <person name="Budak H."/>
            <person name="Gulick P.J."/>
            <person name="Galiba G."/>
            <person name="Kalapos B."/>
            <person name="Nelson D.R."/>
            <person name="Li P."/>
            <person name="You F.M."/>
            <person name="Luo M.C."/>
            <person name="Dvorak J."/>
        </authorList>
    </citation>
    <scope>NUCLEOTIDE SEQUENCE [LARGE SCALE GENOMIC DNA]</scope>
    <source>
        <strain evidence="1">cv. AL8/78</strain>
    </source>
</reference>
<dbReference type="Proteomes" id="UP000015105">
    <property type="component" value="Chromosome 7D"/>
</dbReference>
<sequence length="77" mass="8378">ALPDPHNRSLVLQHTYVRCARNEGQFGDTPGLPMPMTLHPGLQSRTPSCQTQTPSSCHQISDRCGIQLTGCTSFTTP</sequence>
<protein>
    <submittedName>
        <fullName evidence="1">Uncharacterized protein</fullName>
    </submittedName>
</protein>
<organism evidence="1 2">
    <name type="scientific">Aegilops tauschii subsp. strangulata</name>
    <name type="common">Goatgrass</name>
    <dbReference type="NCBI Taxonomy" id="200361"/>
    <lineage>
        <taxon>Eukaryota</taxon>
        <taxon>Viridiplantae</taxon>
        <taxon>Streptophyta</taxon>
        <taxon>Embryophyta</taxon>
        <taxon>Tracheophyta</taxon>
        <taxon>Spermatophyta</taxon>
        <taxon>Magnoliopsida</taxon>
        <taxon>Liliopsida</taxon>
        <taxon>Poales</taxon>
        <taxon>Poaceae</taxon>
        <taxon>BOP clade</taxon>
        <taxon>Pooideae</taxon>
        <taxon>Triticodae</taxon>
        <taxon>Triticeae</taxon>
        <taxon>Triticinae</taxon>
        <taxon>Aegilops</taxon>
    </lineage>
</organism>
<reference evidence="1" key="3">
    <citation type="journal article" date="2017" name="Nature">
        <title>Genome sequence of the progenitor of the wheat D genome Aegilops tauschii.</title>
        <authorList>
            <person name="Luo M.C."/>
            <person name="Gu Y.Q."/>
            <person name="Puiu D."/>
            <person name="Wang H."/>
            <person name="Twardziok S.O."/>
            <person name="Deal K.R."/>
            <person name="Huo N."/>
            <person name="Zhu T."/>
            <person name="Wang L."/>
            <person name="Wang Y."/>
            <person name="McGuire P.E."/>
            <person name="Liu S."/>
            <person name="Long H."/>
            <person name="Ramasamy R.K."/>
            <person name="Rodriguez J.C."/>
            <person name="Van S.L."/>
            <person name="Yuan L."/>
            <person name="Wang Z."/>
            <person name="Xia Z."/>
            <person name="Xiao L."/>
            <person name="Anderson O.D."/>
            <person name="Ouyang S."/>
            <person name="Liang Y."/>
            <person name="Zimin A.V."/>
            <person name="Pertea G."/>
            <person name="Qi P."/>
            <person name="Bennetzen J.L."/>
            <person name="Dai X."/>
            <person name="Dawson M.W."/>
            <person name="Muller H.G."/>
            <person name="Kugler K."/>
            <person name="Rivarola-Duarte L."/>
            <person name="Spannagl M."/>
            <person name="Mayer K.F.X."/>
            <person name="Lu F.H."/>
            <person name="Bevan M.W."/>
            <person name="Leroy P."/>
            <person name="Li P."/>
            <person name="You F.M."/>
            <person name="Sun Q."/>
            <person name="Liu Z."/>
            <person name="Lyons E."/>
            <person name="Wicker T."/>
            <person name="Salzberg S.L."/>
            <person name="Devos K.M."/>
            <person name="Dvorak J."/>
        </authorList>
    </citation>
    <scope>NUCLEOTIDE SEQUENCE [LARGE SCALE GENOMIC DNA]</scope>
    <source>
        <strain evidence="1">cv. AL8/78</strain>
    </source>
</reference>
<evidence type="ECO:0000313" key="2">
    <source>
        <dbReference type="Proteomes" id="UP000015105"/>
    </source>
</evidence>
<dbReference type="Gramene" id="AET7Gv20985800.10">
    <property type="protein sequence ID" value="AET7Gv20985800.10"/>
    <property type="gene ID" value="AET7Gv20985800"/>
</dbReference>
<dbReference type="EnsemblPlants" id="AET7Gv20985800.10">
    <property type="protein sequence ID" value="AET7Gv20985800.10"/>
    <property type="gene ID" value="AET7Gv20985800"/>
</dbReference>
<keyword evidence="2" id="KW-1185">Reference proteome</keyword>
<dbReference type="AlphaFoldDB" id="A0A453SKV5"/>
<name>A0A453SKV5_AEGTS</name>
<reference evidence="2" key="2">
    <citation type="journal article" date="2017" name="Nat. Plants">
        <title>The Aegilops tauschii genome reveals multiple impacts of transposons.</title>
        <authorList>
            <person name="Zhao G."/>
            <person name="Zou C."/>
            <person name="Li K."/>
            <person name="Wang K."/>
            <person name="Li T."/>
            <person name="Gao L."/>
            <person name="Zhang X."/>
            <person name="Wang H."/>
            <person name="Yang Z."/>
            <person name="Liu X."/>
            <person name="Jiang W."/>
            <person name="Mao L."/>
            <person name="Kong X."/>
            <person name="Jiao Y."/>
            <person name="Jia J."/>
        </authorList>
    </citation>
    <scope>NUCLEOTIDE SEQUENCE [LARGE SCALE GENOMIC DNA]</scope>
    <source>
        <strain evidence="2">cv. AL8/78</strain>
    </source>
</reference>
<reference evidence="2" key="1">
    <citation type="journal article" date="2014" name="Science">
        <title>Ancient hybridizations among the ancestral genomes of bread wheat.</title>
        <authorList>
            <consortium name="International Wheat Genome Sequencing Consortium,"/>
            <person name="Marcussen T."/>
            <person name="Sandve S.R."/>
            <person name="Heier L."/>
            <person name="Spannagl M."/>
            <person name="Pfeifer M."/>
            <person name="Jakobsen K.S."/>
            <person name="Wulff B.B."/>
            <person name="Steuernagel B."/>
            <person name="Mayer K.F."/>
            <person name="Olsen O.A."/>
        </authorList>
    </citation>
    <scope>NUCLEOTIDE SEQUENCE [LARGE SCALE GENOMIC DNA]</scope>
    <source>
        <strain evidence="2">cv. AL8/78</strain>
    </source>
</reference>
<reference evidence="1" key="4">
    <citation type="submission" date="2019-03" db="UniProtKB">
        <authorList>
            <consortium name="EnsemblPlants"/>
        </authorList>
    </citation>
    <scope>IDENTIFICATION</scope>
</reference>
<evidence type="ECO:0000313" key="1">
    <source>
        <dbReference type="EnsemblPlants" id="AET7Gv20985800.10"/>
    </source>
</evidence>
<accession>A0A453SKV5</accession>
<proteinExistence type="predicted"/>